<dbReference type="InterPro" id="IPR014748">
    <property type="entry name" value="Enoyl-CoA_hydra_C"/>
</dbReference>
<sequence>MTDVPTDVLETRTMGRTRLLTLNRPERRNALNRALNDALAEAVIEADHDPEIYAIAITGAGTTFCSGADLQDARDLADAGKPFYGPLHNTRRSLFEVMIDSRKPTIAIVNGPAVAGGFELALSCDIRIVAESAFFAVPEAKRGRGAHFASVALPTLVPLGVAMEWLYTGRRVPLDEAERWGLVNLTVPNDSPVDSAMLFIDEITSSAPLSLQRLKLTARRSQGMSPRDAIRLDIGPDVYMSEDQKEGARAFLEKREPRWQGR</sequence>
<proteinExistence type="inferred from homology"/>
<comment type="similarity">
    <text evidence="1">Belongs to the enoyl-CoA hydratase/isomerase family.</text>
</comment>
<dbReference type="InterPro" id="IPR029045">
    <property type="entry name" value="ClpP/crotonase-like_dom_sf"/>
</dbReference>
<gene>
    <name evidence="3" type="ORF">UFOPK3772_01368</name>
</gene>
<organism evidence="3">
    <name type="scientific">freshwater metagenome</name>
    <dbReference type="NCBI Taxonomy" id="449393"/>
    <lineage>
        <taxon>unclassified sequences</taxon>
        <taxon>metagenomes</taxon>
        <taxon>ecological metagenomes</taxon>
    </lineage>
</organism>
<dbReference type="InterPro" id="IPR001753">
    <property type="entry name" value="Enoyl-CoA_hydra/iso"/>
</dbReference>
<reference evidence="3" key="1">
    <citation type="submission" date="2020-05" db="EMBL/GenBank/DDBJ databases">
        <authorList>
            <person name="Chiriac C."/>
            <person name="Salcher M."/>
            <person name="Ghai R."/>
            <person name="Kavagutti S V."/>
        </authorList>
    </citation>
    <scope>NUCLEOTIDE SEQUENCE</scope>
</reference>
<dbReference type="AlphaFoldDB" id="A0A6J7K1A4"/>
<evidence type="ECO:0000256" key="2">
    <source>
        <dbReference type="ARBA" id="ARBA00023239"/>
    </source>
</evidence>
<dbReference type="Gene3D" id="3.90.226.10">
    <property type="entry name" value="2-enoyl-CoA Hydratase, Chain A, domain 1"/>
    <property type="match status" value="1"/>
</dbReference>
<dbReference type="GO" id="GO:0006635">
    <property type="term" value="P:fatty acid beta-oxidation"/>
    <property type="evidence" value="ECO:0007669"/>
    <property type="project" value="TreeGrafter"/>
</dbReference>
<dbReference type="Pfam" id="PF00378">
    <property type="entry name" value="ECH_1"/>
    <property type="match status" value="1"/>
</dbReference>
<dbReference type="SUPFAM" id="SSF52096">
    <property type="entry name" value="ClpP/crotonase"/>
    <property type="match status" value="1"/>
</dbReference>
<dbReference type="InterPro" id="IPR018376">
    <property type="entry name" value="Enoyl-CoA_hyd/isom_CS"/>
</dbReference>
<dbReference type="PANTHER" id="PTHR11941">
    <property type="entry name" value="ENOYL-COA HYDRATASE-RELATED"/>
    <property type="match status" value="1"/>
</dbReference>
<evidence type="ECO:0000256" key="1">
    <source>
        <dbReference type="ARBA" id="ARBA00005254"/>
    </source>
</evidence>
<dbReference type="GO" id="GO:0016829">
    <property type="term" value="F:lyase activity"/>
    <property type="evidence" value="ECO:0007669"/>
    <property type="project" value="UniProtKB-KW"/>
</dbReference>
<dbReference type="Gene3D" id="1.10.12.10">
    <property type="entry name" value="Lyase 2-enoyl-coa Hydratase, Chain A, domain 2"/>
    <property type="match status" value="1"/>
</dbReference>
<protein>
    <submittedName>
        <fullName evidence="3">Unannotated protein</fullName>
    </submittedName>
</protein>
<dbReference type="EMBL" id="CAFBNE010000037">
    <property type="protein sequence ID" value="CAB4948194.1"/>
    <property type="molecule type" value="Genomic_DNA"/>
</dbReference>
<accession>A0A6J7K1A4</accession>
<dbReference type="PANTHER" id="PTHR11941:SF54">
    <property type="entry name" value="ENOYL-COA HYDRATASE, MITOCHONDRIAL"/>
    <property type="match status" value="1"/>
</dbReference>
<dbReference type="CDD" id="cd06558">
    <property type="entry name" value="crotonase-like"/>
    <property type="match status" value="1"/>
</dbReference>
<evidence type="ECO:0000313" key="3">
    <source>
        <dbReference type="EMBL" id="CAB4948194.1"/>
    </source>
</evidence>
<name>A0A6J7K1A4_9ZZZZ</name>
<dbReference type="PROSITE" id="PS00166">
    <property type="entry name" value="ENOYL_COA_HYDRATASE"/>
    <property type="match status" value="1"/>
</dbReference>
<keyword evidence="2" id="KW-0456">Lyase</keyword>